<evidence type="ECO:0000256" key="1">
    <source>
        <dbReference type="SAM" id="MobiDB-lite"/>
    </source>
</evidence>
<feature type="compositionally biased region" description="Low complexity" evidence="1">
    <location>
        <begin position="417"/>
        <end position="431"/>
    </location>
</feature>
<dbReference type="OrthoDB" id="377549at2759"/>
<dbReference type="VEuPathDB" id="VectorBase:ISCP_029472"/>
<keyword evidence="3" id="KW-0732">Signal</keyword>
<keyword evidence="2" id="KW-0812">Transmembrane</keyword>
<keyword evidence="2" id="KW-1133">Transmembrane helix</keyword>
<feature type="transmembrane region" description="Helical" evidence="2">
    <location>
        <begin position="223"/>
        <end position="248"/>
    </location>
</feature>
<dbReference type="EMBL" id="GHJT01009332">
    <property type="protein sequence ID" value="MOY43303.1"/>
    <property type="molecule type" value="Transcribed_RNA"/>
</dbReference>
<reference evidence="4" key="1">
    <citation type="submission" date="2019-04" db="EMBL/GenBank/DDBJ databases">
        <title>An insight into the mialome of Ixodes scapularis.</title>
        <authorList>
            <person name="Ribeiro J.M."/>
            <person name="Mather T.N."/>
            <person name="Karim S."/>
        </authorList>
    </citation>
    <scope>NUCLEOTIDE SEQUENCE</scope>
</reference>
<accession>A0A4D5S179</accession>
<feature type="region of interest" description="Disordered" evidence="1">
    <location>
        <begin position="413"/>
        <end position="449"/>
    </location>
</feature>
<dbReference type="VEuPathDB" id="VectorBase:ISCW005427"/>
<feature type="signal peptide" evidence="3">
    <location>
        <begin position="1"/>
        <end position="19"/>
    </location>
</feature>
<sequence>MAPFCLAVWLACAWNSARASPETVPFSSAAASTAVTEGRSHYEALVAQGPLYGPCWLSAVANLHRSCKQLTEETQSRVALDFTNCFLKNLGLSGFDCPAAEPLSQCSALRNMSGHVAFSSYSQFFTHTQVICQFLQSQLWQAQTERTVSVLAETSVRVSRDMQRAADGQEHLLRLQRDAQEGQRQLLANGRLLGVELAQSRRLLTEQHSLLGETAEQLYRAHAFFVGQFAAVQSVAYYFMAVVLSLLLTVPKRMADARSWLLLLFTANVCVEKLLADWMVGEEATRAVPLAYDGPLKTKIAWCRRTFCTMALGLYARCWYSYQDYMQANNLLLLNLQKDLRCLQEQMHLTARRETTRETANSSSDEETSSESEYDSDLDSTYTCPEAPDDAWPLSPWDGQRDCLSVFPSATPTLAKTQTPEEPIPQTTSTPVRYNLRPRRPSSVANGSLLRAETPAQFASKVHRLSKLSQQLGVMSSDED</sequence>
<dbReference type="PANTHER" id="PTHR33538:SF2">
    <property type="entry name" value="PROTEIN GAMETE EXPRESSED 1"/>
    <property type="match status" value="1"/>
</dbReference>
<protein>
    <submittedName>
        <fullName evidence="4">Uncharacterized protein</fullName>
    </submittedName>
</protein>
<evidence type="ECO:0000256" key="3">
    <source>
        <dbReference type="SAM" id="SignalP"/>
    </source>
</evidence>
<name>A0A4D5S179_IXOSC</name>
<evidence type="ECO:0000256" key="2">
    <source>
        <dbReference type="SAM" id="Phobius"/>
    </source>
</evidence>
<feature type="region of interest" description="Disordered" evidence="1">
    <location>
        <begin position="351"/>
        <end position="382"/>
    </location>
</feature>
<dbReference type="InterPro" id="IPR040346">
    <property type="entry name" value="GEX1/Brambleberry"/>
</dbReference>
<feature type="chain" id="PRO_5020024491" evidence="3">
    <location>
        <begin position="20"/>
        <end position="480"/>
    </location>
</feature>
<proteinExistence type="predicted"/>
<evidence type="ECO:0000313" key="4">
    <source>
        <dbReference type="EMBL" id="MOY43303.1"/>
    </source>
</evidence>
<dbReference type="AlphaFoldDB" id="A0A4D5S179"/>
<dbReference type="PANTHER" id="PTHR33538">
    <property type="entry name" value="PROTEIN GAMETE EXPRESSED 1"/>
    <property type="match status" value="1"/>
</dbReference>
<feature type="compositionally biased region" description="Acidic residues" evidence="1">
    <location>
        <begin position="364"/>
        <end position="378"/>
    </location>
</feature>
<organism evidence="4">
    <name type="scientific">Ixodes scapularis</name>
    <name type="common">Black-legged tick</name>
    <name type="synonym">Deer tick</name>
    <dbReference type="NCBI Taxonomy" id="6945"/>
    <lineage>
        <taxon>Eukaryota</taxon>
        <taxon>Metazoa</taxon>
        <taxon>Ecdysozoa</taxon>
        <taxon>Arthropoda</taxon>
        <taxon>Chelicerata</taxon>
        <taxon>Arachnida</taxon>
        <taxon>Acari</taxon>
        <taxon>Parasitiformes</taxon>
        <taxon>Ixodida</taxon>
        <taxon>Ixodoidea</taxon>
        <taxon>Ixodidae</taxon>
        <taxon>Ixodinae</taxon>
        <taxon>Ixodes</taxon>
    </lineage>
</organism>
<keyword evidence="2" id="KW-0472">Membrane</keyword>
<dbReference type="VEuPathDB" id="VectorBase:ISCI005427"/>